<gene>
    <name evidence="11" type="ORF">P3X46_011044</name>
</gene>
<keyword evidence="3" id="KW-0677">Repeat</keyword>
<dbReference type="PANTHER" id="PTHR24186:SF38">
    <property type="entry name" value="ANKYRIN REPEAT FAMILY PROTEIN"/>
    <property type="match status" value="1"/>
</dbReference>
<dbReference type="Proteomes" id="UP001174677">
    <property type="component" value="Chromosome 6"/>
</dbReference>
<accession>A0ABQ9MFY8</accession>
<dbReference type="PROSITE" id="PS50088">
    <property type="entry name" value="ANK_REPEAT"/>
    <property type="match status" value="1"/>
</dbReference>
<evidence type="ECO:0000256" key="1">
    <source>
        <dbReference type="ARBA" id="ARBA00004141"/>
    </source>
</evidence>
<dbReference type="SMART" id="SM00248">
    <property type="entry name" value="ANK"/>
    <property type="match status" value="8"/>
</dbReference>
<feature type="compositionally biased region" description="Basic and acidic residues" evidence="8">
    <location>
        <begin position="391"/>
        <end position="408"/>
    </location>
</feature>
<keyword evidence="12" id="KW-1185">Reference proteome</keyword>
<comment type="subcellular location">
    <subcellularLocation>
        <location evidence="1">Membrane</location>
        <topology evidence="1">Multi-pass membrane protein</topology>
    </subcellularLocation>
</comment>
<evidence type="ECO:0000256" key="4">
    <source>
        <dbReference type="ARBA" id="ARBA00022989"/>
    </source>
</evidence>
<evidence type="ECO:0000256" key="3">
    <source>
        <dbReference type="ARBA" id="ARBA00022737"/>
    </source>
</evidence>
<name>A0ABQ9MFY8_HEVBR</name>
<dbReference type="SUPFAM" id="SSF48403">
    <property type="entry name" value="Ankyrin repeat"/>
    <property type="match status" value="1"/>
</dbReference>
<dbReference type="Gene3D" id="1.25.40.20">
    <property type="entry name" value="Ankyrin repeat-containing domain"/>
    <property type="match status" value="1"/>
</dbReference>
<keyword evidence="2 9" id="KW-0812">Transmembrane</keyword>
<reference evidence="11" key="1">
    <citation type="journal article" date="2023" name="Plant Biotechnol. J.">
        <title>Chromosome-level wild Hevea brasiliensis genome provides new tools for genomic-assisted breeding and valuable loci to elevate rubber yield.</title>
        <authorList>
            <person name="Cheng H."/>
            <person name="Song X."/>
            <person name="Hu Y."/>
            <person name="Wu T."/>
            <person name="Yang Q."/>
            <person name="An Z."/>
            <person name="Feng S."/>
            <person name="Deng Z."/>
            <person name="Wu W."/>
            <person name="Zeng X."/>
            <person name="Tu M."/>
            <person name="Wang X."/>
            <person name="Huang H."/>
        </authorList>
    </citation>
    <scope>NUCLEOTIDE SEQUENCE</scope>
    <source>
        <strain evidence="11">MT/VB/25A 57/8</strain>
    </source>
</reference>
<evidence type="ECO:0000256" key="9">
    <source>
        <dbReference type="SAM" id="Phobius"/>
    </source>
</evidence>
<keyword evidence="4 9" id="KW-1133">Transmembrane helix</keyword>
<feature type="transmembrane region" description="Helical" evidence="9">
    <location>
        <begin position="425"/>
        <end position="445"/>
    </location>
</feature>
<evidence type="ECO:0000256" key="7">
    <source>
        <dbReference type="PROSITE-ProRule" id="PRU00023"/>
    </source>
</evidence>
<dbReference type="PANTHER" id="PTHR24186">
    <property type="entry name" value="PROTEIN PHOSPHATASE 1 REGULATORY SUBUNIT"/>
    <property type="match status" value="1"/>
</dbReference>
<evidence type="ECO:0000313" key="12">
    <source>
        <dbReference type="Proteomes" id="UP001174677"/>
    </source>
</evidence>
<dbReference type="InterPro" id="IPR026961">
    <property type="entry name" value="PGG_dom"/>
</dbReference>
<organism evidence="11 12">
    <name type="scientific">Hevea brasiliensis</name>
    <name type="common">Para rubber tree</name>
    <name type="synonym">Siphonia brasiliensis</name>
    <dbReference type="NCBI Taxonomy" id="3981"/>
    <lineage>
        <taxon>Eukaryota</taxon>
        <taxon>Viridiplantae</taxon>
        <taxon>Streptophyta</taxon>
        <taxon>Embryophyta</taxon>
        <taxon>Tracheophyta</taxon>
        <taxon>Spermatophyta</taxon>
        <taxon>Magnoliopsida</taxon>
        <taxon>eudicotyledons</taxon>
        <taxon>Gunneridae</taxon>
        <taxon>Pentapetalae</taxon>
        <taxon>rosids</taxon>
        <taxon>fabids</taxon>
        <taxon>Malpighiales</taxon>
        <taxon>Euphorbiaceae</taxon>
        <taxon>Crotonoideae</taxon>
        <taxon>Micrandreae</taxon>
        <taxon>Hevea</taxon>
    </lineage>
</organism>
<dbReference type="Pfam" id="PF12796">
    <property type="entry name" value="Ank_2"/>
    <property type="match status" value="3"/>
</dbReference>
<keyword evidence="6 9" id="KW-0472">Membrane</keyword>
<feature type="compositionally biased region" description="Polar residues" evidence="8">
    <location>
        <begin position="376"/>
        <end position="390"/>
    </location>
</feature>
<evidence type="ECO:0000256" key="8">
    <source>
        <dbReference type="SAM" id="MobiDB-lite"/>
    </source>
</evidence>
<feature type="transmembrane region" description="Helical" evidence="9">
    <location>
        <begin position="540"/>
        <end position="564"/>
    </location>
</feature>
<dbReference type="EMBL" id="JARPOI010000006">
    <property type="protein sequence ID" value="KAJ9179234.1"/>
    <property type="molecule type" value="Genomic_DNA"/>
</dbReference>
<keyword evidence="5 7" id="KW-0040">ANK repeat</keyword>
<dbReference type="InterPro" id="IPR036770">
    <property type="entry name" value="Ankyrin_rpt-contain_sf"/>
</dbReference>
<evidence type="ECO:0000256" key="2">
    <source>
        <dbReference type="ARBA" id="ARBA00022692"/>
    </source>
</evidence>
<evidence type="ECO:0000313" key="11">
    <source>
        <dbReference type="EMBL" id="KAJ9179234.1"/>
    </source>
</evidence>
<feature type="transmembrane region" description="Helical" evidence="9">
    <location>
        <begin position="465"/>
        <end position="489"/>
    </location>
</feature>
<proteinExistence type="predicted"/>
<dbReference type="Pfam" id="PF13962">
    <property type="entry name" value="PGG"/>
    <property type="match status" value="1"/>
</dbReference>
<evidence type="ECO:0000259" key="10">
    <source>
        <dbReference type="Pfam" id="PF13962"/>
    </source>
</evidence>
<dbReference type="PROSITE" id="PS50297">
    <property type="entry name" value="ANK_REP_REGION"/>
    <property type="match status" value="1"/>
</dbReference>
<sequence>MDPRLSKAIRENDIVAFQTLAQEHKEVLQQRSSFSSNTSLHWAIKKGQTELARAIVEMCPDLVSAQNIQGETPFHEACREGIAGIVMLLLETKPMVAAVLNSVNESAFSIACRTGHLDVVKLLLNQSWLMDIEEARYPSNALHQSVSRKNARIVWAILEARPSFAWKCDMNGCLPLHLACEKSSLEITRILLESAPKGCMVLNNSGYGPLHLATMKGSAAIILEFLSRVPECFNLFTRQGESVLHLAVKSGNYGAFIIMENIFTTTNLLRFRDQQGNTVLHLAAYEECFEIAEYLIKAKLLDINAQNYSGLTALDILERVAFPGEEKQSLKALLVKAGGKQSAMISLASLVRERNDDNIEHKDIKLPPYSTDLTTVSNSRPSYVVHTSNTRRSENEQKPTQEELDKETSDHLRKMQIEALQNSRNTIIVVAVLIATVSFAAGISPPGGLYQDGPMKGKSILARTTAFKVFEISNTIALFTSLSVVIVLIRIIPFRRKPLVRVLKIADRVMWLAVLCMGTSFLAANWLITPHSGGNEWVPVWILAAGGGALGVNFIVIAVIFAILGQRKKMWRKTQTERDVEEQVVEEVAANQLNVGSAKSDIEPNYGLGYHAY</sequence>
<feature type="transmembrane region" description="Helical" evidence="9">
    <location>
        <begin position="509"/>
        <end position="528"/>
    </location>
</feature>
<evidence type="ECO:0000256" key="6">
    <source>
        <dbReference type="ARBA" id="ARBA00023136"/>
    </source>
</evidence>
<evidence type="ECO:0000256" key="5">
    <source>
        <dbReference type="ARBA" id="ARBA00023043"/>
    </source>
</evidence>
<feature type="domain" description="PGG" evidence="10">
    <location>
        <begin position="418"/>
        <end position="526"/>
    </location>
</feature>
<feature type="region of interest" description="Disordered" evidence="8">
    <location>
        <begin position="376"/>
        <end position="408"/>
    </location>
</feature>
<feature type="repeat" description="ANK" evidence="7">
    <location>
        <begin position="171"/>
        <end position="193"/>
    </location>
</feature>
<comment type="caution">
    <text evidence="11">The sequence shown here is derived from an EMBL/GenBank/DDBJ whole genome shotgun (WGS) entry which is preliminary data.</text>
</comment>
<protein>
    <recommendedName>
        <fullName evidence="10">PGG domain-containing protein</fullName>
    </recommendedName>
</protein>
<dbReference type="InterPro" id="IPR002110">
    <property type="entry name" value="Ankyrin_rpt"/>
</dbReference>
<dbReference type="Pfam" id="PF00023">
    <property type="entry name" value="Ank"/>
    <property type="match status" value="1"/>
</dbReference>